<accession>A0AA39WER6</accession>
<dbReference type="AlphaFoldDB" id="A0AA39WER6"/>
<evidence type="ECO:0000313" key="3">
    <source>
        <dbReference type="Proteomes" id="UP001175000"/>
    </source>
</evidence>
<proteinExistence type="predicted"/>
<evidence type="ECO:0000313" key="2">
    <source>
        <dbReference type="EMBL" id="KAK0614041.1"/>
    </source>
</evidence>
<name>A0AA39WER6_9PEZI</name>
<gene>
    <name evidence="2" type="ORF">B0T14DRAFT_293776</name>
</gene>
<evidence type="ECO:0000256" key="1">
    <source>
        <dbReference type="SAM" id="MobiDB-lite"/>
    </source>
</evidence>
<protein>
    <submittedName>
        <fullName evidence="2">Uncharacterized protein</fullName>
    </submittedName>
</protein>
<dbReference type="EMBL" id="JAULSU010000006">
    <property type="protein sequence ID" value="KAK0614041.1"/>
    <property type="molecule type" value="Genomic_DNA"/>
</dbReference>
<organism evidence="2 3">
    <name type="scientific">Immersiella caudata</name>
    <dbReference type="NCBI Taxonomy" id="314043"/>
    <lineage>
        <taxon>Eukaryota</taxon>
        <taxon>Fungi</taxon>
        <taxon>Dikarya</taxon>
        <taxon>Ascomycota</taxon>
        <taxon>Pezizomycotina</taxon>
        <taxon>Sordariomycetes</taxon>
        <taxon>Sordariomycetidae</taxon>
        <taxon>Sordariales</taxon>
        <taxon>Lasiosphaeriaceae</taxon>
        <taxon>Immersiella</taxon>
    </lineage>
</organism>
<dbReference type="Proteomes" id="UP001175000">
    <property type="component" value="Unassembled WGS sequence"/>
</dbReference>
<feature type="region of interest" description="Disordered" evidence="1">
    <location>
        <begin position="166"/>
        <end position="204"/>
    </location>
</feature>
<sequence length="204" mass="22364">MASTLINLLAKKSHTSRQWRGWRGKAAKCQRKGAHPARRSSTSGLAGVQGSLRLRRSTFADCDQGQLGLLDFWMQLPPKKKVHGSMSAFWSDAIAPALHSCLDATALSGQSLPPERAQTFDTSPAGQFLRGTLLHEQPQCQSESHVHFAPLVVRLKQPGNHCSPFLLGRSGHRVRDPGRRLLAKPRRGGGKQGEKPPIPLSWES</sequence>
<reference evidence="2" key="1">
    <citation type="submission" date="2023-06" db="EMBL/GenBank/DDBJ databases">
        <title>Genome-scale phylogeny and comparative genomics of the fungal order Sordariales.</title>
        <authorList>
            <consortium name="Lawrence Berkeley National Laboratory"/>
            <person name="Hensen N."/>
            <person name="Bonometti L."/>
            <person name="Westerberg I."/>
            <person name="Brannstrom I.O."/>
            <person name="Guillou S."/>
            <person name="Cros-Aarteil S."/>
            <person name="Calhoun S."/>
            <person name="Haridas S."/>
            <person name="Kuo A."/>
            <person name="Mondo S."/>
            <person name="Pangilinan J."/>
            <person name="Riley R."/>
            <person name="Labutti K."/>
            <person name="Andreopoulos B."/>
            <person name="Lipzen A."/>
            <person name="Chen C."/>
            <person name="Yanf M."/>
            <person name="Daum C."/>
            <person name="Ng V."/>
            <person name="Clum A."/>
            <person name="Steindorff A."/>
            <person name="Ohm R."/>
            <person name="Martin F."/>
            <person name="Silar P."/>
            <person name="Natvig D."/>
            <person name="Lalanne C."/>
            <person name="Gautier V."/>
            <person name="Ament-Velasquez S.L."/>
            <person name="Kruys A."/>
            <person name="Hutchinson M.I."/>
            <person name="Powell A.J."/>
            <person name="Barry K."/>
            <person name="Miller A.N."/>
            <person name="Grigoriev I.V."/>
            <person name="Debuchy R."/>
            <person name="Gladieux P."/>
            <person name="Thoren M.H."/>
            <person name="Johannesson H."/>
        </authorList>
    </citation>
    <scope>NUCLEOTIDE SEQUENCE</scope>
    <source>
        <strain evidence="2">CBS 606.72</strain>
    </source>
</reference>
<comment type="caution">
    <text evidence="2">The sequence shown here is derived from an EMBL/GenBank/DDBJ whole genome shotgun (WGS) entry which is preliminary data.</text>
</comment>
<keyword evidence="3" id="KW-1185">Reference proteome</keyword>